<evidence type="ECO:0000256" key="8">
    <source>
        <dbReference type="ARBA" id="ARBA00022840"/>
    </source>
</evidence>
<sequence length="1263" mass="145447">MTESTSADNVANKHVANKKISIEPIGDMQFSGLHWIEASAGTGKTYTLSSLMVRIFLEKYLPSQVIATTFTRKAAAELKSRIRARLQETFRYFESCRELTEAEVLAKAQQETDPLFAKVLVTFATQIAYACERLKLVIDQLDELFVGTLDSFSQKLLREFAFESGKIERAEITDDAKSYSHQLIHDILRAWIQKQPQEIVDSLMFAGDLRGVDYYVATVEQSLNFASAQFIEPQFSSADSQIFQQAIEQLAQIQPEQLQSLEAYYLLDGEYYKFINGTKFRSDRFHRIFAKSLPQIIQTVQKSDYKHYLSSSLATAKTDFAILIKVLREQQIFKKAAPENVQDDFYQHALIQQLLKIYETIETFENQLLGTNTFLKYYLAQEVKQRLPQVLQQKGETTFAQQIRTLAEALQGEQGQRFATFVHARYPLILVDEFQDTNQDQDDMLAQIWRHPSRVKKGCMIMVGDRKQAIYGFRGGDMLTFLKAHQDVFGKDGHEYNLIYNHRSVKPLVDVVDALFQQQMDFGEQVIYTPVQAGSRPHPDLIDNGIVNPQPLRWLKLEDKNQEAEQVAWKIRDLLNQGIQGNLYFVEKSGQRNIDENDIAILSKNHDGLDKAQSALNYLGIRTNRPSKKSVFESQIAQDVGAVLSAILYPYHEAKIKRALLSRLLGFDLKQLVALEQHADGLSQYIELFDQIREMWLNQGFLTAWQFALNQFSVWTKLVATQSRDNERVVVNLRHLTELLSQHSEEYQGAQNLYHWYLKQLTSPMEREWEMERKLSNEAGVQLMTIHQSKGLEFKFVFLLGADKDFKEINKTLNFSTIEQVNTQGKVEQQRVVAVNDTAVLDPKDIEQHNERALAEHHRLWYVALTRASYRVYAMLSDVKEKSTTGLAFWRGQGANTFSHIGSTVEPLLTQCPPRLEKAKMETDIPLTAEVFPSQRFYPRGKTSFSALAQHLTRQQIQDALAVSEQKAESAEDEIQQEVIEIDHQIATQPIAWIKANFPMGTVAGNFLHEIFEHIDFKDQQYWHLEIHRRFKNDYASLRTELLEKYRAAFIDDQQETESSEIPSAEETVLGWMAEWLKDVLSTPILKGFNLGQLEPHEHLAEFPFYLSLSDRVLAIKRIHQLFDEHGITMPEFKDANSARYLNGSIDLVFFDGQRYHIADYKSNFLGVDQQSYCSEAVQESMSHASYWLQASLYLVALHRYLKVQLEDYQIDRDLGGATYLYLRGMNGQAEQGYHYWRPSTEFILRLDAILGYFTEGKLAESA</sequence>
<keyword evidence="12 15" id="KW-0413">Isomerase</keyword>
<dbReference type="GO" id="GO:0016887">
    <property type="term" value="F:ATP hydrolysis activity"/>
    <property type="evidence" value="ECO:0007669"/>
    <property type="project" value="RHEA"/>
</dbReference>
<feature type="domain" description="UvrD-like helicase ATP-binding" evidence="18">
    <location>
        <begin position="17"/>
        <end position="505"/>
    </location>
</feature>
<feature type="binding site" evidence="15">
    <location>
        <position position="1160"/>
    </location>
    <ligand>
        <name>Mg(2+)</name>
        <dbReference type="ChEBI" id="CHEBI:18420"/>
    </ligand>
</feature>
<dbReference type="SUPFAM" id="SSF52980">
    <property type="entry name" value="Restriction endonuclease-like"/>
    <property type="match status" value="1"/>
</dbReference>
<keyword evidence="11 15" id="KW-0234">DNA repair</keyword>
<organism evidence="20 21">
    <name type="scientific">Acinetobacter wuhouensis</name>
    <dbReference type="NCBI Taxonomy" id="1879050"/>
    <lineage>
        <taxon>Bacteria</taxon>
        <taxon>Pseudomonadati</taxon>
        <taxon>Pseudomonadota</taxon>
        <taxon>Gammaproteobacteria</taxon>
        <taxon>Moraxellales</taxon>
        <taxon>Moraxellaceae</taxon>
        <taxon>Acinetobacter</taxon>
    </lineage>
</organism>
<keyword evidence="7 15" id="KW-0269">Exonuclease</keyword>
<dbReference type="HAMAP" id="MF_01485">
    <property type="entry name" value="RecB"/>
    <property type="match status" value="1"/>
</dbReference>
<dbReference type="RefSeq" id="WP_087553003.1">
    <property type="nucleotide sequence ID" value="NZ_CP033133.1"/>
</dbReference>
<evidence type="ECO:0000256" key="15">
    <source>
        <dbReference type="HAMAP-Rule" id="MF_01485"/>
    </source>
</evidence>
<comment type="miscellaneous">
    <text evidence="15">In the RecBCD complex, RecB has a slow 3'-5' helicase, an exonuclease activity and loads RecA onto ssDNA, RecD has a fast 5'-3' helicase activity, while RecC stimulates the ATPase and processivity of the RecB helicase and contributes to recognition of the Chi site.</text>
</comment>
<dbReference type="Pfam" id="PF12705">
    <property type="entry name" value="PDDEXK_1"/>
    <property type="match status" value="1"/>
</dbReference>
<comment type="catalytic activity">
    <reaction evidence="15">
        <text>Exonucleolytic cleavage (in the presence of ATP) in either 5'- to 3'- or 3'- to 5'-direction to yield 5'-phosphooligonucleotides.</text>
        <dbReference type="EC" id="3.1.11.5"/>
    </reaction>
</comment>
<evidence type="ECO:0000313" key="20">
    <source>
        <dbReference type="EMBL" id="AYO53039.1"/>
    </source>
</evidence>
<evidence type="ECO:0000256" key="6">
    <source>
        <dbReference type="ARBA" id="ARBA00022806"/>
    </source>
</evidence>
<feature type="region of interest" description="DNA-binding and helicase activity, interacts with RecC" evidence="15">
    <location>
        <begin position="1"/>
        <end position="902"/>
    </location>
</feature>
<dbReference type="CDD" id="cd22352">
    <property type="entry name" value="RecB_C-like"/>
    <property type="match status" value="1"/>
</dbReference>
<dbReference type="GO" id="GO:0003677">
    <property type="term" value="F:DNA binding"/>
    <property type="evidence" value="ECO:0007669"/>
    <property type="project" value="UniProtKB-UniRule"/>
</dbReference>
<dbReference type="PANTHER" id="PTHR11070">
    <property type="entry name" value="UVRD / RECB / PCRA DNA HELICASE FAMILY MEMBER"/>
    <property type="match status" value="1"/>
</dbReference>
<evidence type="ECO:0000313" key="21">
    <source>
        <dbReference type="Proteomes" id="UP000279962"/>
    </source>
</evidence>
<comment type="domain">
    <text evidence="15">The N-terminal DNA-binding domain is a ssDNA-dependent ATPase and has ATP-dependent 3'-5' helicase function. This domain interacts with RecC.</text>
</comment>
<comment type="catalytic activity">
    <reaction evidence="13 15">
        <text>Couples ATP hydrolysis with the unwinding of duplex DNA by translocating in the 3'-5' direction.</text>
        <dbReference type="EC" id="5.6.2.4"/>
    </reaction>
</comment>
<evidence type="ECO:0000256" key="13">
    <source>
        <dbReference type="ARBA" id="ARBA00034617"/>
    </source>
</evidence>
<keyword evidence="5 15" id="KW-0378">Hydrolase</keyword>
<comment type="function">
    <text evidence="15">A helicase/nuclease that prepares dsDNA breaks (DSB) for recombinational DNA repair. Binds to DSBs and unwinds DNA via a highly rapid and processive ATP-dependent bidirectional helicase activity. Unwinds dsDNA until it encounters a Chi (crossover hotspot instigator) sequence from the 3' direction. Cuts ssDNA a few nucleotides 3' to the Chi site. The properties and activities of the enzyme are changed at Chi. The Chi-altered holoenzyme produces a long 3'-ssDNA overhang and facilitates RecA-binding to the ssDNA for homologous DNA recombination and repair. Holoenzyme degrades any linearized DNA that is unable to undergo homologous recombination. In the holoenzyme this subunit contributes ATPase, 3'-5' helicase, exonuclease activity and loads RecA onto ssDNA.</text>
</comment>
<dbReference type="Gene3D" id="3.90.320.10">
    <property type="match status" value="1"/>
</dbReference>
<feature type="binding site" evidence="15">
    <location>
        <position position="1147"/>
    </location>
    <ligand>
        <name>Mg(2+)</name>
        <dbReference type="ChEBI" id="CHEBI:18420"/>
    </ligand>
</feature>
<feature type="binding site" evidence="16">
    <location>
        <begin position="38"/>
        <end position="45"/>
    </location>
    <ligand>
        <name>ATP</name>
        <dbReference type="ChEBI" id="CHEBI:30616"/>
    </ligand>
</feature>
<feature type="coiled-coil region" evidence="17">
    <location>
        <begin position="954"/>
        <end position="981"/>
    </location>
</feature>
<comment type="similarity">
    <text evidence="15">Belongs to the helicase family. UvrD subfamily.</text>
</comment>
<comment type="catalytic activity">
    <reaction evidence="14 15">
        <text>ATP + H2O = ADP + phosphate + H(+)</text>
        <dbReference type="Rhea" id="RHEA:13065"/>
        <dbReference type="ChEBI" id="CHEBI:15377"/>
        <dbReference type="ChEBI" id="CHEBI:15378"/>
        <dbReference type="ChEBI" id="CHEBI:30616"/>
        <dbReference type="ChEBI" id="CHEBI:43474"/>
        <dbReference type="ChEBI" id="CHEBI:456216"/>
        <dbReference type="EC" id="5.6.2.4"/>
    </reaction>
</comment>
<feature type="region of interest" description="Nuclease activity, interacts with RecD and RecA" evidence="15">
    <location>
        <begin position="934"/>
        <end position="1263"/>
    </location>
</feature>
<dbReference type="Gene3D" id="1.10.486.10">
    <property type="entry name" value="PCRA, domain 4"/>
    <property type="match status" value="1"/>
</dbReference>
<proteinExistence type="inferred from homology"/>
<evidence type="ECO:0000256" key="5">
    <source>
        <dbReference type="ARBA" id="ARBA00022801"/>
    </source>
</evidence>
<dbReference type="Pfam" id="PF00580">
    <property type="entry name" value="UvrD-helicase"/>
    <property type="match status" value="1"/>
</dbReference>
<dbReference type="EC" id="5.6.2.4" evidence="15"/>
<keyword evidence="1 15" id="KW-0540">Nuclease</keyword>
<dbReference type="GO" id="GO:0005524">
    <property type="term" value="F:ATP binding"/>
    <property type="evidence" value="ECO:0007669"/>
    <property type="project" value="UniProtKB-UniRule"/>
</dbReference>
<keyword evidence="9 15" id="KW-0460">Magnesium</keyword>
<dbReference type="InterPro" id="IPR014016">
    <property type="entry name" value="UvrD-like_ATP-bd"/>
</dbReference>
<comment type="cofactor">
    <cofactor evidence="15">
        <name>Mg(2+)</name>
        <dbReference type="ChEBI" id="CHEBI:18420"/>
    </cofactor>
    <text evidence="15">Binds 1 Mg(2+) ion per subunit.</text>
</comment>
<dbReference type="PROSITE" id="PS51217">
    <property type="entry name" value="UVRD_HELICASE_CTER"/>
    <property type="match status" value="1"/>
</dbReference>
<dbReference type="InterPro" id="IPR014017">
    <property type="entry name" value="DNA_helicase_UvrD-like_C"/>
</dbReference>
<dbReference type="InterPro" id="IPR004586">
    <property type="entry name" value="RecB"/>
</dbReference>
<evidence type="ECO:0000256" key="10">
    <source>
        <dbReference type="ARBA" id="ARBA00023125"/>
    </source>
</evidence>
<keyword evidence="4 15" id="KW-0227">DNA damage</keyword>
<keyword evidence="3 15" id="KW-0547">Nucleotide-binding</keyword>
<dbReference type="GO" id="GO:0005829">
    <property type="term" value="C:cytosol"/>
    <property type="evidence" value="ECO:0007669"/>
    <property type="project" value="TreeGrafter"/>
</dbReference>
<gene>
    <name evidence="15" type="primary">recB</name>
    <name evidence="20" type="ORF">CDG68_04860</name>
</gene>
<comment type="subunit">
    <text evidence="15">Heterotrimer of RecB, RecC and RecD. All subunits contribute to DNA-binding. Interacts with RecA.</text>
</comment>
<dbReference type="GO" id="GO:0009338">
    <property type="term" value="C:exodeoxyribonuclease V complex"/>
    <property type="evidence" value="ECO:0007669"/>
    <property type="project" value="TreeGrafter"/>
</dbReference>
<keyword evidence="10 15" id="KW-0238">DNA-binding</keyword>
<evidence type="ECO:0000259" key="19">
    <source>
        <dbReference type="PROSITE" id="PS51217"/>
    </source>
</evidence>
<dbReference type="InterPro" id="IPR038726">
    <property type="entry name" value="PDDEXK_AddAB-type"/>
</dbReference>
<dbReference type="Pfam" id="PF13361">
    <property type="entry name" value="UvrD_C"/>
    <property type="match status" value="1"/>
</dbReference>
<accession>A0A3G2SYS6</accession>
<evidence type="ECO:0000256" key="14">
    <source>
        <dbReference type="ARBA" id="ARBA00048988"/>
    </source>
</evidence>
<protein>
    <recommendedName>
        <fullName evidence="15">RecBCD enzyme subunit RecB</fullName>
        <ecNumber evidence="15">3.1.11.5</ecNumber>
        <ecNumber evidence="15">5.6.2.4</ecNumber>
    </recommendedName>
    <alternativeName>
        <fullName evidence="15">DNA 3'-5' helicase subunit RecB</fullName>
    </alternativeName>
    <alternativeName>
        <fullName evidence="15">Exonuclease V subunit RecB</fullName>
        <shortName evidence="15">ExoV subunit RecB</shortName>
    </alternativeName>
    <alternativeName>
        <fullName evidence="15">Helicase/nuclease RecBCD subunit RecB</fullName>
    </alternativeName>
</protein>
<dbReference type="PANTHER" id="PTHR11070:SF23">
    <property type="entry name" value="RECBCD ENZYME SUBUNIT RECB"/>
    <property type="match status" value="1"/>
</dbReference>
<dbReference type="InterPro" id="IPR000212">
    <property type="entry name" value="DNA_helicase_UvrD/REP"/>
</dbReference>
<reference evidence="20 21" key="1">
    <citation type="submission" date="2018-10" db="EMBL/GenBank/DDBJ databases">
        <title>The complete genome of Acinetobacter wuhouensis strain WCHAW010062.</title>
        <authorList>
            <person name="Hu Y."/>
            <person name="Long H."/>
            <person name="Feng Y."/>
            <person name="Zong Z."/>
        </authorList>
    </citation>
    <scope>NUCLEOTIDE SEQUENCE [LARGE SCALE GENOMIC DNA]</scope>
    <source>
        <strain evidence="20 21">WCHAW010062</strain>
    </source>
</reference>
<dbReference type="EC" id="3.1.11.5" evidence="15"/>
<evidence type="ECO:0000256" key="2">
    <source>
        <dbReference type="ARBA" id="ARBA00022723"/>
    </source>
</evidence>
<feature type="domain" description="UvrD-like helicase C-terminal" evidence="19">
    <location>
        <begin position="506"/>
        <end position="791"/>
    </location>
</feature>
<feature type="active site" description="For nuclease activity" evidence="15">
    <location>
        <position position="1160"/>
    </location>
</feature>
<dbReference type="EMBL" id="CP033133">
    <property type="protein sequence ID" value="AYO53039.1"/>
    <property type="molecule type" value="Genomic_DNA"/>
</dbReference>
<evidence type="ECO:0000256" key="1">
    <source>
        <dbReference type="ARBA" id="ARBA00022722"/>
    </source>
</evidence>
<evidence type="ECO:0000256" key="7">
    <source>
        <dbReference type="ARBA" id="ARBA00022839"/>
    </source>
</evidence>
<dbReference type="PROSITE" id="PS51198">
    <property type="entry name" value="UVRD_HELICASE_ATP_BIND"/>
    <property type="match status" value="1"/>
</dbReference>
<dbReference type="InterPro" id="IPR011335">
    <property type="entry name" value="Restrct_endonuc-II-like"/>
</dbReference>
<dbReference type="Gene3D" id="1.10.3170.10">
    <property type="entry name" value="Recbcd, chain B, domain 2"/>
    <property type="match status" value="1"/>
</dbReference>
<evidence type="ECO:0000256" key="16">
    <source>
        <dbReference type="PROSITE-ProRule" id="PRU00560"/>
    </source>
</evidence>
<dbReference type="InterPro" id="IPR011604">
    <property type="entry name" value="PDDEXK-like_dom_sf"/>
</dbReference>
<evidence type="ECO:0000256" key="3">
    <source>
        <dbReference type="ARBA" id="ARBA00022741"/>
    </source>
</evidence>
<dbReference type="SUPFAM" id="SSF52540">
    <property type="entry name" value="P-loop containing nucleoside triphosphate hydrolases"/>
    <property type="match status" value="1"/>
</dbReference>
<keyword evidence="6 15" id="KW-0347">Helicase</keyword>
<dbReference type="GO" id="GO:0000724">
    <property type="term" value="P:double-strand break repair via homologous recombination"/>
    <property type="evidence" value="ECO:0007669"/>
    <property type="project" value="UniProtKB-UniRule"/>
</dbReference>
<name>A0A3G2SYS6_9GAMM</name>
<evidence type="ECO:0000256" key="9">
    <source>
        <dbReference type="ARBA" id="ARBA00022842"/>
    </source>
</evidence>
<evidence type="ECO:0000256" key="11">
    <source>
        <dbReference type="ARBA" id="ARBA00023204"/>
    </source>
</evidence>
<comment type="domain">
    <text evidence="15">The C-terminal domain has nuclease activity and interacts with RecD. It interacts with RecA, facilitating its loading onto ssDNA.</text>
</comment>
<dbReference type="AlphaFoldDB" id="A0A3G2SYS6"/>
<evidence type="ECO:0000259" key="18">
    <source>
        <dbReference type="PROSITE" id="PS51198"/>
    </source>
</evidence>
<dbReference type="GO" id="GO:0000287">
    <property type="term" value="F:magnesium ion binding"/>
    <property type="evidence" value="ECO:0007669"/>
    <property type="project" value="UniProtKB-UniRule"/>
</dbReference>
<evidence type="ECO:0000256" key="4">
    <source>
        <dbReference type="ARBA" id="ARBA00022763"/>
    </source>
</evidence>
<dbReference type="GO" id="GO:0043138">
    <property type="term" value="F:3'-5' DNA helicase activity"/>
    <property type="evidence" value="ECO:0007669"/>
    <property type="project" value="UniProtKB-UniRule"/>
</dbReference>
<dbReference type="Proteomes" id="UP000279962">
    <property type="component" value="Chromosome"/>
</dbReference>
<dbReference type="InterPro" id="IPR027417">
    <property type="entry name" value="P-loop_NTPase"/>
</dbReference>
<keyword evidence="17" id="KW-0175">Coiled coil</keyword>
<evidence type="ECO:0000256" key="12">
    <source>
        <dbReference type="ARBA" id="ARBA00023235"/>
    </source>
</evidence>
<dbReference type="Gene3D" id="3.40.50.300">
    <property type="entry name" value="P-loop containing nucleotide triphosphate hydrolases"/>
    <property type="match status" value="2"/>
</dbReference>
<keyword evidence="8 15" id="KW-0067">ATP-binding</keyword>
<feature type="binding site" evidence="15">
    <location>
        <position position="1009"/>
    </location>
    <ligand>
        <name>Mg(2+)</name>
        <dbReference type="ChEBI" id="CHEBI:18420"/>
    </ligand>
</feature>
<dbReference type="GO" id="GO:0008854">
    <property type="term" value="F:exodeoxyribonuclease V activity"/>
    <property type="evidence" value="ECO:0007669"/>
    <property type="project" value="UniProtKB-EC"/>
</dbReference>
<keyword evidence="2 15" id="KW-0479">Metal-binding</keyword>
<evidence type="ECO:0000256" key="17">
    <source>
        <dbReference type="SAM" id="Coils"/>
    </source>
</evidence>